<dbReference type="EMBL" id="MTYJ01000077">
    <property type="protein sequence ID" value="OQV16208.1"/>
    <property type="molecule type" value="Genomic_DNA"/>
</dbReference>
<sequence>MADRKWEQAKDEAAAATQHTKEAAAMKWDETKDSAYQKKEEIKQDVNRVANKAEQKVEGAARDVKAAARDVSNAASDKWEETKYTADVKSKELAGAAIDKTRRATDNVDNAIQAKLDRAEAHVDDQKSFVEQTTEQAAYLAHSAKEGALYAASVVGSGLVVAAEGAAHLASAAYDKVSTAVDSAIHPAPVVAPPAADAENGSYYKKEEVTISKPSAGQRKN</sequence>
<keyword evidence="4" id="KW-1185">Reference proteome</keyword>
<dbReference type="AlphaFoldDB" id="A0A1W0WLX8"/>
<protein>
    <submittedName>
        <fullName evidence="3">Uncharacterized protein</fullName>
    </submittedName>
</protein>
<evidence type="ECO:0000313" key="3">
    <source>
        <dbReference type="EMBL" id="OQV16208.1"/>
    </source>
</evidence>
<accession>A0A1W0WLX8</accession>
<evidence type="ECO:0000256" key="1">
    <source>
        <dbReference type="SAM" id="Coils"/>
    </source>
</evidence>
<feature type="region of interest" description="Disordered" evidence="2">
    <location>
        <begin position="195"/>
        <end position="221"/>
    </location>
</feature>
<proteinExistence type="predicted"/>
<feature type="coiled-coil region" evidence="1">
    <location>
        <begin position="32"/>
        <end position="70"/>
    </location>
</feature>
<name>A0A1W0WLX8_HYPEX</name>
<comment type="caution">
    <text evidence="3">The sequence shown here is derived from an EMBL/GenBank/DDBJ whole genome shotgun (WGS) entry which is preliminary data.</text>
</comment>
<dbReference type="OrthoDB" id="10660217at2759"/>
<evidence type="ECO:0000313" key="4">
    <source>
        <dbReference type="Proteomes" id="UP000192578"/>
    </source>
</evidence>
<reference evidence="4" key="1">
    <citation type="submission" date="2017-01" db="EMBL/GenBank/DDBJ databases">
        <title>Comparative genomics of anhydrobiosis in the tardigrade Hypsibius dujardini.</title>
        <authorList>
            <person name="Yoshida Y."/>
            <person name="Koutsovoulos G."/>
            <person name="Laetsch D."/>
            <person name="Stevens L."/>
            <person name="Kumar S."/>
            <person name="Horikawa D."/>
            <person name="Ishino K."/>
            <person name="Komine S."/>
            <person name="Tomita M."/>
            <person name="Blaxter M."/>
            <person name="Arakawa K."/>
        </authorList>
    </citation>
    <scope>NUCLEOTIDE SEQUENCE [LARGE SCALE GENOMIC DNA]</scope>
    <source>
        <strain evidence="4">Z151</strain>
    </source>
</reference>
<organism evidence="3 4">
    <name type="scientific">Hypsibius exemplaris</name>
    <name type="common">Freshwater tardigrade</name>
    <dbReference type="NCBI Taxonomy" id="2072580"/>
    <lineage>
        <taxon>Eukaryota</taxon>
        <taxon>Metazoa</taxon>
        <taxon>Ecdysozoa</taxon>
        <taxon>Tardigrada</taxon>
        <taxon>Eutardigrada</taxon>
        <taxon>Parachela</taxon>
        <taxon>Hypsibioidea</taxon>
        <taxon>Hypsibiidae</taxon>
        <taxon>Hypsibius</taxon>
    </lineage>
</organism>
<evidence type="ECO:0000256" key="2">
    <source>
        <dbReference type="SAM" id="MobiDB-lite"/>
    </source>
</evidence>
<feature type="region of interest" description="Disordered" evidence="2">
    <location>
        <begin position="1"/>
        <end position="31"/>
    </location>
</feature>
<dbReference type="Proteomes" id="UP000192578">
    <property type="component" value="Unassembled WGS sequence"/>
</dbReference>
<keyword evidence="1" id="KW-0175">Coiled coil</keyword>
<gene>
    <name evidence="3" type="ORF">BV898_09692</name>
</gene>